<gene>
    <name evidence="2" type="ORF">NCTC13163_00683</name>
</gene>
<proteinExistence type="predicted"/>
<dbReference type="Proteomes" id="UP000254060">
    <property type="component" value="Unassembled WGS sequence"/>
</dbReference>
<dbReference type="InterPro" id="IPR027843">
    <property type="entry name" value="DUF4440"/>
</dbReference>
<dbReference type="AlphaFoldDB" id="A0A377FRL4"/>
<accession>A0A377FRL4</accession>
<evidence type="ECO:0000313" key="3">
    <source>
        <dbReference type="Proteomes" id="UP000254060"/>
    </source>
</evidence>
<dbReference type="EMBL" id="UGGP01000001">
    <property type="protein sequence ID" value="STO07338.1"/>
    <property type="molecule type" value="Genomic_DNA"/>
</dbReference>
<dbReference type="OrthoDB" id="121974at2"/>
<name>A0A377FRL4_9BACL</name>
<reference evidence="2 3" key="1">
    <citation type="submission" date="2018-06" db="EMBL/GenBank/DDBJ databases">
        <authorList>
            <consortium name="Pathogen Informatics"/>
            <person name="Doyle S."/>
        </authorList>
    </citation>
    <scope>NUCLEOTIDE SEQUENCE [LARGE SCALE GENOMIC DNA]</scope>
    <source>
        <strain evidence="2 3">NCTC13163</strain>
    </source>
</reference>
<evidence type="ECO:0000313" key="2">
    <source>
        <dbReference type="EMBL" id="STO07338.1"/>
    </source>
</evidence>
<protein>
    <submittedName>
        <fullName evidence="2">Uncharacterized protein conserved in bacteria</fullName>
    </submittedName>
</protein>
<dbReference type="RefSeq" id="WP_029334437.1">
    <property type="nucleotide sequence ID" value="NZ_UGGP01000001.1"/>
</dbReference>
<dbReference type="InterPro" id="IPR032710">
    <property type="entry name" value="NTF2-like_dom_sf"/>
</dbReference>
<dbReference type="Pfam" id="PF14534">
    <property type="entry name" value="DUF4440"/>
    <property type="match status" value="1"/>
</dbReference>
<evidence type="ECO:0000259" key="1">
    <source>
        <dbReference type="Pfam" id="PF14534"/>
    </source>
</evidence>
<sequence length="113" mass="12989">MLAPLIEEKERLLLTSEVRSSPERLRELLTEDFFEIGSSGRLLYKEEDTNTMDLGDIDVSLTDFNLEVIRDDVVLATYRTENRAIGNVALRSSIWVRIDGTWKMKFHQGTPIS</sequence>
<organism evidence="2 3">
    <name type="scientific">Exiguobacterium aurantiacum</name>
    <dbReference type="NCBI Taxonomy" id="33987"/>
    <lineage>
        <taxon>Bacteria</taxon>
        <taxon>Bacillati</taxon>
        <taxon>Bacillota</taxon>
        <taxon>Bacilli</taxon>
        <taxon>Bacillales</taxon>
        <taxon>Bacillales Family XII. Incertae Sedis</taxon>
        <taxon>Exiguobacterium</taxon>
    </lineage>
</organism>
<feature type="domain" description="DUF4440" evidence="1">
    <location>
        <begin position="6"/>
        <end position="104"/>
    </location>
</feature>
<dbReference type="Gene3D" id="3.10.450.50">
    <property type="match status" value="1"/>
</dbReference>
<dbReference type="SUPFAM" id="SSF54427">
    <property type="entry name" value="NTF2-like"/>
    <property type="match status" value="1"/>
</dbReference>
<dbReference type="STRING" id="1397694.GCA_000702585_01198"/>